<keyword evidence="1" id="KW-0346">Stress response</keyword>
<keyword evidence="6" id="KW-0808">Transferase</keyword>
<keyword evidence="6" id="KW-0315">Glutamine amidotransferase</keyword>
<dbReference type="EMBL" id="CP034547">
    <property type="protein sequence ID" value="AZQ56331.1"/>
    <property type="molecule type" value="Genomic_DNA"/>
</dbReference>
<feature type="chain" id="PRO_5018710295" evidence="4">
    <location>
        <begin position="27"/>
        <end position="268"/>
    </location>
</feature>
<feature type="signal peptide" evidence="4">
    <location>
        <begin position="1"/>
        <end position="26"/>
    </location>
</feature>
<dbReference type="PANTHER" id="PTHR48094">
    <property type="entry name" value="PROTEIN/NUCLEIC ACID DEGLYCASE DJ-1-RELATED"/>
    <property type="match status" value="1"/>
</dbReference>
<dbReference type="InterPro" id="IPR002818">
    <property type="entry name" value="DJ-1/PfpI"/>
</dbReference>
<sequence length="268" mass="28952">MFKRWFTRHWLLAIVVSMLTGGYAYAADSGGSEGAAQPGSKILVVMTNHAKYPSRSDTTGLWFTELTHFYDVAQAAGLQMDFASPAGGEVPIDQRSLKSFYLDDSARAHLADPAFMARLKATLPAASVTPSNYKAIYFTGGHGTLWDFADSAALKSVSEQIYRQGGIVSAVCHGVSALLPLQDEAGKSLVDGVPVTGFSDMEETLSGMKSQVPFFLQDSLVSRGALYKKAFLPFTSYVVSSDRIITGQNPQSSKEIAEAVVKRLNEMN</sequence>
<evidence type="ECO:0000256" key="2">
    <source>
        <dbReference type="ARBA" id="ARBA00023239"/>
    </source>
</evidence>
<dbReference type="GO" id="GO:0016740">
    <property type="term" value="F:transferase activity"/>
    <property type="evidence" value="ECO:0007669"/>
    <property type="project" value="UniProtKB-KW"/>
</dbReference>
<gene>
    <name evidence="6" type="ORF">D5R55_36825</name>
</gene>
<dbReference type="RefSeq" id="WP_126369778.1">
    <property type="nucleotide sequence ID" value="NZ_CP034547.1"/>
</dbReference>
<protein>
    <submittedName>
        <fullName evidence="6">Type 1 glutamine amidotransferase domain-containing protein</fullName>
    </submittedName>
</protein>
<evidence type="ECO:0000313" key="7">
    <source>
        <dbReference type="Proteomes" id="UP000277191"/>
    </source>
</evidence>
<keyword evidence="4" id="KW-0732">Signal</keyword>
<dbReference type="GO" id="GO:0019243">
    <property type="term" value="P:methylglyoxal catabolic process to D-lactate via S-lactoyl-glutathione"/>
    <property type="evidence" value="ECO:0007669"/>
    <property type="project" value="TreeGrafter"/>
</dbReference>
<dbReference type="InterPro" id="IPR050325">
    <property type="entry name" value="Prot/Nucl_acid_deglycase"/>
</dbReference>
<organism evidence="6 7">
    <name type="scientific">Burkholderia cenocepacia</name>
    <dbReference type="NCBI Taxonomy" id="95486"/>
    <lineage>
        <taxon>Bacteria</taxon>
        <taxon>Pseudomonadati</taxon>
        <taxon>Pseudomonadota</taxon>
        <taxon>Betaproteobacteria</taxon>
        <taxon>Burkholderiales</taxon>
        <taxon>Burkholderiaceae</taxon>
        <taxon>Burkholderia</taxon>
        <taxon>Burkholderia cepacia complex</taxon>
    </lineage>
</organism>
<accession>A0A3Q9FEY8</accession>
<dbReference type="GO" id="GO:0005737">
    <property type="term" value="C:cytoplasm"/>
    <property type="evidence" value="ECO:0007669"/>
    <property type="project" value="TreeGrafter"/>
</dbReference>
<dbReference type="Gene3D" id="3.40.50.880">
    <property type="match status" value="1"/>
</dbReference>
<dbReference type="Pfam" id="PF01965">
    <property type="entry name" value="DJ-1_PfpI"/>
    <property type="match status" value="1"/>
</dbReference>
<name>A0A3Q9FEY8_9BURK</name>
<dbReference type="CDD" id="cd03141">
    <property type="entry name" value="GATase1_Hsp31_like"/>
    <property type="match status" value="1"/>
</dbReference>
<evidence type="ECO:0000256" key="3">
    <source>
        <dbReference type="ARBA" id="ARBA00038493"/>
    </source>
</evidence>
<proteinExistence type="inferred from homology"/>
<keyword evidence="2" id="KW-0456">Lyase</keyword>
<evidence type="ECO:0000259" key="5">
    <source>
        <dbReference type="Pfam" id="PF01965"/>
    </source>
</evidence>
<dbReference type="SUPFAM" id="SSF52317">
    <property type="entry name" value="Class I glutamine amidotransferase-like"/>
    <property type="match status" value="1"/>
</dbReference>
<reference evidence="6 7" key="1">
    <citation type="submission" date="2018-12" db="EMBL/GenBank/DDBJ databases">
        <title>Cadmium resistance mechanism in endophytic bacteria Burkholderia cenocepacia YG-3.</title>
        <authorList>
            <person name="Zhang X."/>
            <person name="Wang X."/>
            <person name="Zhu Y."/>
        </authorList>
    </citation>
    <scope>NUCLEOTIDE SEQUENCE [LARGE SCALE GENOMIC DNA]</scope>
    <source>
        <strain evidence="6 7">YG-3</strain>
    </source>
</reference>
<feature type="domain" description="DJ-1/PfpI" evidence="5">
    <location>
        <begin position="65"/>
        <end position="262"/>
    </location>
</feature>
<evidence type="ECO:0000256" key="1">
    <source>
        <dbReference type="ARBA" id="ARBA00023016"/>
    </source>
</evidence>
<dbReference type="GO" id="GO:0019172">
    <property type="term" value="F:glyoxalase III activity"/>
    <property type="evidence" value="ECO:0007669"/>
    <property type="project" value="TreeGrafter"/>
</dbReference>
<dbReference type="AlphaFoldDB" id="A0A3Q9FEY8"/>
<evidence type="ECO:0000313" key="6">
    <source>
        <dbReference type="EMBL" id="AZQ56331.1"/>
    </source>
</evidence>
<dbReference type="PANTHER" id="PTHR48094:SF11">
    <property type="entry name" value="GLUTATHIONE-INDEPENDENT GLYOXALASE HSP31-RELATED"/>
    <property type="match status" value="1"/>
</dbReference>
<dbReference type="Proteomes" id="UP000277191">
    <property type="component" value="Chromosome 3"/>
</dbReference>
<dbReference type="InterPro" id="IPR029062">
    <property type="entry name" value="Class_I_gatase-like"/>
</dbReference>
<comment type="similarity">
    <text evidence="3">Belongs to the peptidase C56 family. HSP31-like subfamily.</text>
</comment>
<evidence type="ECO:0000256" key="4">
    <source>
        <dbReference type="SAM" id="SignalP"/>
    </source>
</evidence>